<proteinExistence type="predicted"/>
<dbReference type="AlphaFoldDB" id="A0A0A8YMA2"/>
<protein>
    <submittedName>
        <fullName evidence="1">Uncharacterized protein</fullName>
    </submittedName>
</protein>
<dbReference type="EMBL" id="GBRH01271192">
    <property type="protein sequence ID" value="JAD26703.1"/>
    <property type="molecule type" value="Transcribed_RNA"/>
</dbReference>
<reference evidence="1" key="1">
    <citation type="submission" date="2014-09" db="EMBL/GenBank/DDBJ databases">
        <authorList>
            <person name="Magalhaes I.L.F."/>
            <person name="Oliveira U."/>
            <person name="Santos F.R."/>
            <person name="Vidigal T.H.D.A."/>
            <person name="Brescovit A.D."/>
            <person name="Santos A.J."/>
        </authorList>
    </citation>
    <scope>NUCLEOTIDE SEQUENCE</scope>
    <source>
        <tissue evidence="1">Shoot tissue taken approximately 20 cm above the soil surface</tissue>
    </source>
</reference>
<organism evidence="1">
    <name type="scientific">Arundo donax</name>
    <name type="common">Giant reed</name>
    <name type="synonym">Donax arundinaceus</name>
    <dbReference type="NCBI Taxonomy" id="35708"/>
    <lineage>
        <taxon>Eukaryota</taxon>
        <taxon>Viridiplantae</taxon>
        <taxon>Streptophyta</taxon>
        <taxon>Embryophyta</taxon>
        <taxon>Tracheophyta</taxon>
        <taxon>Spermatophyta</taxon>
        <taxon>Magnoliopsida</taxon>
        <taxon>Liliopsida</taxon>
        <taxon>Poales</taxon>
        <taxon>Poaceae</taxon>
        <taxon>PACMAD clade</taxon>
        <taxon>Arundinoideae</taxon>
        <taxon>Arundineae</taxon>
        <taxon>Arundo</taxon>
    </lineage>
</organism>
<sequence length="23" mass="2549">MTSLFSPLPFHHTAHITISPRAS</sequence>
<name>A0A0A8YMA2_ARUDO</name>
<evidence type="ECO:0000313" key="1">
    <source>
        <dbReference type="EMBL" id="JAD26703.1"/>
    </source>
</evidence>
<accession>A0A0A8YMA2</accession>
<reference evidence="1" key="2">
    <citation type="journal article" date="2015" name="Data Brief">
        <title>Shoot transcriptome of the giant reed, Arundo donax.</title>
        <authorList>
            <person name="Barrero R.A."/>
            <person name="Guerrero F.D."/>
            <person name="Moolhuijzen P."/>
            <person name="Goolsby J.A."/>
            <person name="Tidwell J."/>
            <person name="Bellgard S.E."/>
            <person name="Bellgard M.I."/>
        </authorList>
    </citation>
    <scope>NUCLEOTIDE SEQUENCE</scope>
    <source>
        <tissue evidence="1">Shoot tissue taken approximately 20 cm above the soil surface</tissue>
    </source>
</reference>